<comment type="caution">
    <text evidence="2">The sequence shown here is derived from an EMBL/GenBank/DDBJ whole genome shotgun (WGS) entry which is preliminary data.</text>
</comment>
<sequence length="306" mass="35891">MKRKECFNEKLIQPISDVKSNNSDVHVLLIAQYDFTLNSTHKFQKYQYIFHHACTTKKSCEHFFDDNMTKSDLYLNICSGVNISQSQLFCFIKTSKNPNCFLVKNYINNELNLGVYALRDIGENEELSICENIENSLEITSDFGLSFPKITLASLTKTALKLFNFSEKFYNQVYLIISLEVPTITLTQKLYMLLNTYRLFLLWINCEHTFTYASRFEQFIICYVISFNSLMENWISNNYWAKLLLSIGVLTNQSDEGQEICEEEVIERFKWLHLRCLDCVEFKSVITLSAHYNFLKEVCDKFSIIN</sequence>
<dbReference type="AlphaFoldDB" id="A0A9N8ZJ06"/>
<evidence type="ECO:0000313" key="3">
    <source>
        <dbReference type="Proteomes" id="UP000789570"/>
    </source>
</evidence>
<evidence type="ECO:0000259" key="1">
    <source>
        <dbReference type="Pfam" id="PF00856"/>
    </source>
</evidence>
<dbReference type="Proteomes" id="UP000789570">
    <property type="component" value="Unassembled WGS sequence"/>
</dbReference>
<dbReference type="InterPro" id="IPR046341">
    <property type="entry name" value="SET_dom_sf"/>
</dbReference>
<dbReference type="InterPro" id="IPR001214">
    <property type="entry name" value="SET_dom"/>
</dbReference>
<accession>A0A9N8ZJ06</accession>
<keyword evidence="3" id="KW-1185">Reference proteome</keyword>
<name>A0A9N8ZJ06_9GLOM</name>
<reference evidence="2" key="1">
    <citation type="submission" date="2021-06" db="EMBL/GenBank/DDBJ databases">
        <authorList>
            <person name="Kallberg Y."/>
            <person name="Tangrot J."/>
            <person name="Rosling A."/>
        </authorList>
    </citation>
    <scope>NUCLEOTIDE SEQUENCE</scope>
    <source>
        <strain evidence="2">UK204</strain>
    </source>
</reference>
<proteinExistence type="predicted"/>
<evidence type="ECO:0000313" key="2">
    <source>
        <dbReference type="EMBL" id="CAG8497471.1"/>
    </source>
</evidence>
<dbReference type="SUPFAM" id="SSF82199">
    <property type="entry name" value="SET domain"/>
    <property type="match status" value="1"/>
</dbReference>
<dbReference type="EMBL" id="CAJVPQ010000622">
    <property type="protein sequence ID" value="CAG8497471.1"/>
    <property type="molecule type" value="Genomic_DNA"/>
</dbReference>
<dbReference type="Pfam" id="PF00856">
    <property type="entry name" value="SET"/>
    <property type="match status" value="1"/>
</dbReference>
<dbReference type="OrthoDB" id="2379910at2759"/>
<feature type="domain" description="SET" evidence="1">
    <location>
        <begin position="41"/>
        <end position="129"/>
    </location>
</feature>
<dbReference type="Gene3D" id="2.170.270.10">
    <property type="entry name" value="SET domain"/>
    <property type="match status" value="1"/>
</dbReference>
<organism evidence="2 3">
    <name type="scientific">Funneliformis caledonium</name>
    <dbReference type="NCBI Taxonomy" id="1117310"/>
    <lineage>
        <taxon>Eukaryota</taxon>
        <taxon>Fungi</taxon>
        <taxon>Fungi incertae sedis</taxon>
        <taxon>Mucoromycota</taxon>
        <taxon>Glomeromycotina</taxon>
        <taxon>Glomeromycetes</taxon>
        <taxon>Glomerales</taxon>
        <taxon>Glomeraceae</taxon>
        <taxon>Funneliformis</taxon>
    </lineage>
</organism>
<protein>
    <submittedName>
        <fullName evidence="2">8148_t:CDS:1</fullName>
    </submittedName>
</protein>
<gene>
    <name evidence="2" type="ORF">FCALED_LOCUS3531</name>
</gene>